<feature type="coiled-coil region" evidence="1">
    <location>
        <begin position="524"/>
        <end position="572"/>
    </location>
</feature>
<evidence type="ECO:0000256" key="1">
    <source>
        <dbReference type="SAM" id="Coils"/>
    </source>
</evidence>
<keyword evidence="1" id="KW-0175">Coiled coil</keyword>
<evidence type="ECO:0000313" key="2">
    <source>
        <dbReference type="Proteomes" id="UP000887565"/>
    </source>
</evidence>
<name>A0A915JD31_ROMCU</name>
<reference evidence="3" key="1">
    <citation type="submission" date="2022-11" db="UniProtKB">
        <authorList>
            <consortium name="WormBaseParasite"/>
        </authorList>
    </citation>
    <scope>IDENTIFICATION</scope>
</reference>
<accession>A0A915JD31</accession>
<evidence type="ECO:0000313" key="3">
    <source>
        <dbReference type="WBParaSite" id="nRc.2.0.1.t23710-RA"/>
    </source>
</evidence>
<protein>
    <submittedName>
        <fullName evidence="3">Uncharacterized protein</fullName>
    </submittedName>
</protein>
<feature type="coiled-coil region" evidence="1">
    <location>
        <begin position="23"/>
        <end position="50"/>
    </location>
</feature>
<proteinExistence type="predicted"/>
<dbReference type="SUPFAM" id="SSF90257">
    <property type="entry name" value="Myosin rod fragments"/>
    <property type="match status" value="1"/>
</dbReference>
<dbReference type="WBParaSite" id="nRc.2.0.1.t23710-RA">
    <property type="protein sequence ID" value="nRc.2.0.1.t23710-RA"/>
    <property type="gene ID" value="nRc.2.0.1.g23710"/>
</dbReference>
<sequence>MVDVITSENGYANGGNVDFVEAISDLKRIAREWAERVGRLEDEVVKYKEQFRHCNKLLQLEREKRQQLAKDVRRNLKLHAETISELNSLSTAHSALITENSRLQNESIVHKSEMDSISSKAQLEANVKQTSSDYQRKEQEFKAASTELEHLKLKNDSLINDYNVLKEQWHESVEKLRCLENVSSQMATENGLYKEQLTVLNEKNSLLEQAKCSSDEENRTLTETVRNLSVKMQQIEESNVKLSDHNRCLNDKLKHLNDRTSSVEQINSKLIDENQSLNDELKDFKEQGRILNELNRQSQEEIDGIRSDLLAKTQLNDDLVRKLEVFTVENRNLISENSELKYSIANCEKNLSEWKSIVAEDKNNCKRIDVETQTVEIPVQSVTLVENKVEKFTMMKNIADKSKVRLIYRSFKEILDDLYTLAVEDKKEIGILSRKLKDNEDRIERYGKLYSLLNDAYINNASNDLLQSSEHLRFLLQETMEVQAFEQCQFFSQPVSMSNNLELESCRTALSDIHIFAEKLGSDLESETKEKERQKIKAERAALDSKTEKAKRVQLEIQLSHGKEEIERLSSQLAAKNDDAASKETFKRNVAQLLDKMKVDVLSALDETKIVNEQCAMSIAPVEQQPPAIATPAKMFADASVNTEQSPVDSTEVQNLRNEIEKYEKSWSPTLVSMGGLTET</sequence>
<dbReference type="Proteomes" id="UP000887565">
    <property type="component" value="Unplaced"/>
</dbReference>
<dbReference type="AlphaFoldDB" id="A0A915JD31"/>
<keyword evidence="2" id="KW-1185">Reference proteome</keyword>
<feature type="coiled-coil region" evidence="1">
    <location>
        <begin position="120"/>
        <end position="168"/>
    </location>
</feature>
<organism evidence="2 3">
    <name type="scientific">Romanomermis culicivorax</name>
    <name type="common">Nematode worm</name>
    <dbReference type="NCBI Taxonomy" id="13658"/>
    <lineage>
        <taxon>Eukaryota</taxon>
        <taxon>Metazoa</taxon>
        <taxon>Ecdysozoa</taxon>
        <taxon>Nematoda</taxon>
        <taxon>Enoplea</taxon>
        <taxon>Dorylaimia</taxon>
        <taxon>Mermithida</taxon>
        <taxon>Mermithoidea</taxon>
        <taxon>Mermithidae</taxon>
        <taxon>Romanomermis</taxon>
    </lineage>
</organism>
<feature type="coiled-coil region" evidence="1">
    <location>
        <begin position="267"/>
        <end position="294"/>
    </location>
</feature>